<gene>
    <name evidence="1" type="ORF">NQ318_013674</name>
</gene>
<accession>A0AAV8XZV8</accession>
<organism evidence="1 2">
    <name type="scientific">Aromia moschata</name>
    <dbReference type="NCBI Taxonomy" id="1265417"/>
    <lineage>
        <taxon>Eukaryota</taxon>
        <taxon>Metazoa</taxon>
        <taxon>Ecdysozoa</taxon>
        <taxon>Arthropoda</taxon>
        <taxon>Hexapoda</taxon>
        <taxon>Insecta</taxon>
        <taxon>Pterygota</taxon>
        <taxon>Neoptera</taxon>
        <taxon>Endopterygota</taxon>
        <taxon>Coleoptera</taxon>
        <taxon>Polyphaga</taxon>
        <taxon>Cucujiformia</taxon>
        <taxon>Chrysomeloidea</taxon>
        <taxon>Cerambycidae</taxon>
        <taxon>Cerambycinae</taxon>
        <taxon>Callichromatini</taxon>
        <taxon>Aromia</taxon>
    </lineage>
</organism>
<protein>
    <recommendedName>
        <fullName evidence="3">DUF4817 domain-containing protein</fullName>
    </recommendedName>
</protein>
<dbReference type="Proteomes" id="UP001162162">
    <property type="component" value="Unassembled WGS sequence"/>
</dbReference>
<evidence type="ECO:0000313" key="2">
    <source>
        <dbReference type="Proteomes" id="UP001162162"/>
    </source>
</evidence>
<comment type="caution">
    <text evidence="1">The sequence shown here is derived from an EMBL/GenBank/DDBJ whole genome shotgun (WGS) entry which is preliminary data.</text>
</comment>
<proteinExistence type="predicted"/>
<name>A0AAV8XZV8_9CUCU</name>
<reference evidence="1" key="1">
    <citation type="journal article" date="2023" name="Insect Mol. Biol.">
        <title>Genome sequencing provides insights into the evolution of gene families encoding plant cell wall-degrading enzymes in longhorned beetles.</title>
        <authorList>
            <person name="Shin N.R."/>
            <person name="Okamura Y."/>
            <person name="Kirsch R."/>
            <person name="Pauchet Y."/>
        </authorList>
    </citation>
    <scope>NUCLEOTIDE SEQUENCE</scope>
    <source>
        <strain evidence="1">AMC_N1</strain>
    </source>
</reference>
<dbReference type="EMBL" id="JAPWTK010000261">
    <property type="protein sequence ID" value="KAJ8944262.1"/>
    <property type="molecule type" value="Genomic_DNA"/>
</dbReference>
<keyword evidence="2" id="KW-1185">Reference proteome</keyword>
<sequence length="211" mass="23913">MRIFIESRSQNNNVGVPISPRMSNIERRAKKKLEYVKEGTPQLFGCGDKTRTQKQVCEIFNTKYPDLRISQSTVSRIENKFREFGNVTDIPKSETPCRTSNKVLTGKFVKLACLWITEVIHVLVRCAQLKELLLLPKVWVKTQEPQLVIEHNNLIDYKALYDAIQKLQNSALSLAESLQNELTHMFDSAGALPHATCRKLASQVAGELGVE</sequence>
<dbReference type="AlphaFoldDB" id="A0AAV8XZV8"/>
<evidence type="ECO:0000313" key="1">
    <source>
        <dbReference type="EMBL" id="KAJ8944262.1"/>
    </source>
</evidence>
<evidence type="ECO:0008006" key="3">
    <source>
        <dbReference type="Google" id="ProtNLM"/>
    </source>
</evidence>